<dbReference type="EMBL" id="DVIU01000270">
    <property type="protein sequence ID" value="HIS37537.1"/>
    <property type="molecule type" value="Genomic_DNA"/>
</dbReference>
<accession>A0A9D1F1X5</accession>
<dbReference type="SUPFAM" id="SSF56300">
    <property type="entry name" value="Metallo-dependent phosphatases"/>
    <property type="match status" value="1"/>
</dbReference>
<evidence type="ECO:0000313" key="2">
    <source>
        <dbReference type="EMBL" id="HIS37537.1"/>
    </source>
</evidence>
<evidence type="ECO:0000313" key="3">
    <source>
        <dbReference type="Proteomes" id="UP000823928"/>
    </source>
</evidence>
<proteinExistence type="predicted"/>
<feature type="domain" description="Calcineurin-like phosphoesterase" evidence="1">
    <location>
        <begin position="1"/>
        <end position="210"/>
    </location>
</feature>
<dbReference type="CDD" id="cd00838">
    <property type="entry name" value="MPP_superfamily"/>
    <property type="match status" value="1"/>
</dbReference>
<comment type="caution">
    <text evidence="2">The sequence shown here is derived from an EMBL/GenBank/DDBJ whole genome shotgun (WGS) entry which is preliminary data.</text>
</comment>
<reference evidence="2" key="2">
    <citation type="journal article" date="2021" name="PeerJ">
        <title>Extensive microbial diversity within the chicken gut microbiome revealed by metagenomics and culture.</title>
        <authorList>
            <person name="Gilroy R."/>
            <person name="Ravi A."/>
            <person name="Getino M."/>
            <person name="Pursley I."/>
            <person name="Horton D.L."/>
            <person name="Alikhan N.F."/>
            <person name="Baker D."/>
            <person name="Gharbi K."/>
            <person name="Hall N."/>
            <person name="Watson M."/>
            <person name="Adriaenssens E.M."/>
            <person name="Foster-Nyarko E."/>
            <person name="Jarju S."/>
            <person name="Secka A."/>
            <person name="Antonio M."/>
            <person name="Oren A."/>
            <person name="Chaudhuri R.R."/>
            <person name="La Ragione R."/>
            <person name="Hildebrand F."/>
            <person name="Pallen M.J."/>
        </authorList>
    </citation>
    <scope>NUCLEOTIDE SEQUENCE</scope>
    <source>
        <strain evidence="2">6276</strain>
    </source>
</reference>
<gene>
    <name evidence="2" type="ORF">IAC10_13105</name>
</gene>
<organism evidence="2 3">
    <name type="scientific">Candidatus Scatousia excrementigallinarum</name>
    <dbReference type="NCBI Taxonomy" id="2840935"/>
    <lineage>
        <taxon>Bacteria</taxon>
        <taxon>Candidatus Scatousia</taxon>
    </lineage>
</organism>
<dbReference type="Pfam" id="PF00149">
    <property type="entry name" value="Metallophos"/>
    <property type="match status" value="1"/>
</dbReference>
<dbReference type="InterPro" id="IPR004843">
    <property type="entry name" value="Calcineurin-like_PHP"/>
</dbReference>
<sequence length="230" mass="26772">MAIYVTGDTHRNLDTLKLGLFADKIPQLTKDDYVIICGDFGGVWAERTLEDDLKIFENLPFTVLFVDGNHENFWLLNSYPVTEWHGGKVHIIKPDIIHLMRGQVFELEGNTIFTFGGATSVDKAFRVEGESWWAKEMPSHEELDEAIANLKRYNNKVDYIITHSCGERALMYPPLRDRGRKFGLYPENHMLSYFEDIVKYKRWYFGHYHMDGRLNEKMTVLYNGIVPLGE</sequence>
<reference evidence="2" key="1">
    <citation type="submission" date="2020-10" db="EMBL/GenBank/DDBJ databases">
        <authorList>
            <person name="Gilroy R."/>
        </authorList>
    </citation>
    <scope>NUCLEOTIDE SEQUENCE</scope>
    <source>
        <strain evidence="2">6276</strain>
    </source>
</reference>
<dbReference type="AlphaFoldDB" id="A0A9D1F1X5"/>
<dbReference type="Proteomes" id="UP000823928">
    <property type="component" value="Unassembled WGS sequence"/>
</dbReference>
<dbReference type="GO" id="GO:0016787">
    <property type="term" value="F:hydrolase activity"/>
    <property type="evidence" value="ECO:0007669"/>
    <property type="project" value="InterPro"/>
</dbReference>
<name>A0A9D1F1X5_9BACT</name>
<evidence type="ECO:0000259" key="1">
    <source>
        <dbReference type="Pfam" id="PF00149"/>
    </source>
</evidence>
<protein>
    <submittedName>
        <fullName evidence="2">Metallophosphoesterase</fullName>
    </submittedName>
</protein>
<dbReference type="Gene3D" id="3.60.21.10">
    <property type="match status" value="1"/>
</dbReference>
<dbReference type="InterPro" id="IPR029052">
    <property type="entry name" value="Metallo-depent_PP-like"/>
</dbReference>